<accession>A0A9P6X0H3</accession>
<dbReference type="OrthoDB" id="10274659at2759"/>
<reference evidence="3" key="1">
    <citation type="journal article" date="2020" name="Microb. Genom.">
        <title>Genetic diversity of clinical and environmental Mucorales isolates obtained from an investigation of mucormycosis cases among solid organ transplant recipients.</title>
        <authorList>
            <person name="Nguyen M.H."/>
            <person name="Kaul D."/>
            <person name="Muto C."/>
            <person name="Cheng S.J."/>
            <person name="Richter R.A."/>
            <person name="Bruno V.M."/>
            <person name="Liu G."/>
            <person name="Beyhan S."/>
            <person name="Sundermann A.J."/>
            <person name="Mounaud S."/>
            <person name="Pasculle A.W."/>
            <person name="Nierman W.C."/>
            <person name="Driscoll E."/>
            <person name="Cumbie R."/>
            <person name="Clancy C.J."/>
            <person name="Dupont C.L."/>
        </authorList>
    </citation>
    <scope>NUCLEOTIDE SEQUENCE</scope>
    <source>
        <strain evidence="3">GL11</strain>
    </source>
</reference>
<dbReference type="PROSITE" id="PS50013">
    <property type="entry name" value="CHROMO_2"/>
    <property type="match status" value="1"/>
</dbReference>
<organism evidence="3 4">
    <name type="scientific">Rhizopus oryzae</name>
    <name type="common">Mucormycosis agent</name>
    <name type="synonym">Rhizopus arrhizus var. delemar</name>
    <dbReference type="NCBI Taxonomy" id="64495"/>
    <lineage>
        <taxon>Eukaryota</taxon>
        <taxon>Fungi</taxon>
        <taxon>Fungi incertae sedis</taxon>
        <taxon>Mucoromycota</taxon>
        <taxon>Mucoromycotina</taxon>
        <taxon>Mucoromycetes</taxon>
        <taxon>Mucorales</taxon>
        <taxon>Mucorineae</taxon>
        <taxon>Rhizopodaceae</taxon>
        <taxon>Rhizopus</taxon>
    </lineage>
</organism>
<protein>
    <recommendedName>
        <fullName evidence="2">Chromo domain-containing protein</fullName>
    </recommendedName>
</protein>
<feature type="region of interest" description="Disordered" evidence="1">
    <location>
        <begin position="62"/>
        <end position="90"/>
    </location>
</feature>
<dbReference type="AlphaFoldDB" id="A0A9P6X0H3"/>
<sequence length="90" mass="10580">MMTNITRLKQLYNTKRNPGNYQDLVHWKGYDNPIDYTWEPTSSFDDRSSIEAYWASCKAGSNTAVSKKARLPKRTIPTRDHKSRSKRSRR</sequence>
<dbReference type="EMBL" id="JAANQT010002441">
    <property type="protein sequence ID" value="KAG1302429.1"/>
    <property type="molecule type" value="Genomic_DNA"/>
</dbReference>
<dbReference type="Gene3D" id="2.40.50.40">
    <property type="match status" value="1"/>
</dbReference>
<gene>
    <name evidence="3" type="ORF">G6F64_010933</name>
</gene>
<dbReference type="InterPro" id="IPR000953">
    <property type="entry name" value="Chromo/chromo_shadow_dom"/>
</dbReference>
<dbReference type="InterPro" id="IPR016197">
    <property type="entry name" value="Chromo-like_dom_sf"/>
</dbReference>
<comment type="caution">
    <text evidence="3">The sequence shown here is derived from an EMBL/GenBank/DDBJ whole genome shotgun (WGS) entry which is preliminary data.</text>
</comment>
<evidence type="ECO:0000313" key="3">
    <source>
        <dbReference type="EMBL" id="KAG1302429.1"/>
    </source>
</evidence>
<dbReference type="CDD" id="cd00024">
    <property type="entry name" value="CD_CSD"/>
    <property type="match status" value="1"/>
</dbReference>
<dbReference type="SUPFAM" id="SSF54160">
    <property type="entry name" value="Chromo domain-like"/>
    <property type="match status" value="1"/>
</dbReference>
<feature type="compositionally biased region" description="Basic residues" evidence="1">
    <location>
        <begin position="81"/>
        <end position="90"/>
    </location>
</feature>
<proteinExistence type="predicted"/>
<name>A0A9P6X0H3_RHIOR</name>
<evidence type="ECO:0000313" key="4">
    <source>
        <dbReference type="Proteomes" id="UP000716291"/>
    </source>
</evidence>
<evidence type="ECO:0000259" key="2">
    <source>
        <dbReference type="PROSITE" id="PS50013"/>
    </source>
</evidence>
<feature type="domain" description="Chromo" evidence="2">
    <location>
        <begin position="6"/>
        <end position="53"/>
    </location>
</feature>
<evidence type="ECO:0000256" key="1">
    <source>
        <dbReference type="SAM" id="MobiDB-lite"/>
    </source>
</evidence>
<dbReference type="Proteomes" id="UP000716291">
    <property type="component" value="Unassembled WGS sequence"/>
</dbReference>
<keyword evidence="4" id="KW-1185">Reference proteome</keyword>